<name>A0A3B1BJS6_9ZZZZ</name>
<organism evidence="3">
    <name type="scientific">hydrothermal vent metagenome</name>
    <dbReference type="NCBI Taxonomy" id="652676"/>
    <lineage>
        <taxon>unclassified sequences</taxon>
        <taxon>metagenomes</taxon>
        <taxon>ecological metagenomes</taxon>
    </lineage>
</organism>
<dbReference type="Gene3D" id="3.40.190.10">
    <property type="entry name" value="Periplasmic binding protein-like II"/>
    <property type="match status" value="2"/>
</dbReference>
<keyword evidence="2" id="KW-0456">Lyase</keyword>
<keyword evidence="1" id="KW-0474">Menaquinone biosynthesis</keyword>
<dbReference type="SUPFAM" id="SSF53850">
    <property type="entry name" value="Periplasmic binding protein-like II"/>
    <property type="match status" value="1"/>
</dbReference>
<proteinExistence type="inferred from homology"/>
<evidence type="ECO:0000256" key="1">
    <source>
        <dbReference type="ARBA" id="ARBA00022428"/>
    </source>
</evidence>
<reference evidence="3" key="1">
    <citation type="submission" date="2018-06" db="EMBL/GenBank/DDBJ databases">
        <authorList>
            <person name="Zhirakovskaya E."/>
        </authorList>
    </citation>
    <scope>NUCLEOTIDE SEQUENCE</scope>
</reference>
<dbReference type="EMBL" id="UOGC01000027">
    <property type="protein sequence ID" value="VAX16372.1"/>
    <property type="molecule type" value="Genomic_DNA"/>
</dbReference>
<dbReference type="Pfam" id="PF02621">
    <property type="entry name" value="VitK2_biosynth"/>
    <property type="match status" value="1"/>
</dbReference>
<protein>
    <submittedName>
        <fullName evidence="3">Menaquinone via futalosine step 1</fullName>
    </submittedName>
</protein>
<dbReference type="PANTHER" id="PTHR37690:SF1">
    <property type="entry name" value="CHORISMATE DEHYDRATASE"/>
    <property type="match status" value="1"/>
</dbReference>
<dbReference type="InterPro" id="IPR003773">
    <property type="entry name" value="Menaquinone_biosynth"/>
</dbReference>
<sequence>MTKKRPRVGFHDFLNSKPLLHPFRHGLLETPFELVIDTPSNLATRFASGDLDMALIPSIEYGRNKDAVIIPSACIASIGRVETVLLFSELAIEDIESVCVDLKSRTSVAMLEILLKEKYGKTPTMTPCEDDPATMLRSADAGLLIGDAAYNLDRSDYVVHDLGDLWYQHSGTPFVHAVLCAKKGERWDTAISAIEEAKKLGKEHRALIAKQETANHDEAERLLDYLTKRIYYDLGDDEKEGLARFLRSAKEMKISERDNLEFY</sequence>
<dbReference type="HAMAP" id="MF_00995">
    <property type="entry name" value="MqnA"/>
    <property type="match status" value="1"/>
</dbReference>
<dbReference type="PANTHER" id="PTHR37690">
    <property type="entry name" value="CHORISMATE DEHYDRATASE"/>
    <property type="match status" value="1"/>
</dbReference>
<accession>A0A3B1BJS6</accession>
<evidence type="ECO:0000256" key="2">
    <source>
        <dbReference type="ARBA" id="ARBA00023239"/>
    </source>
</evidence>
<dbReference type="CDD" id="cd13634">
    <property type="entry name" value="PBP2_Sco4506"/>
    <property type="match status" value="1"/>
</dbReference>
<evidence type="ECO:0000313" key="3">
    <source>
        <dbReference type="EMBL" id="VAX16372.1"/>
    </source>
</evidence>
<dbReference type="GO" id="GO:0016829">
    <property type="term" value="F:lyase activity"/>
    <property type="evidence" value="ECO:0007669"/>
    <property type="project" value="UniProtKB-KW"/>
</dbReference>
<dbReference type="InterPro" id="IPR030868">
    <property type="entry name" value="MqnA"/>
</dbReference>
<gene>
    <name evidence="3" type="ORF">MNBD_NITROSPINAE01-1569</name>
</gene>
<dbReference type="GO" id="GO:0009234">
    <property type="term" value="P:menaquinone biosynthetic process"/>
    <property type="evidence" value="ECO:0007669"/>
    <property type="project" value="UniProtKB-KW"/>
</dbReference>
<dbReference type="AlphaFoldDB" id="A0A3B1BJS6"/>